<dbReference type="HOGENOM" id="CLU_3217822_0_0_9"/>
<gene>
    <name evidence="1" type="ordered locus">LCGL_1329</name>
</gene>
<accession>F9VEN8</accession>
<protein>
    <submittedName>
        <fullName evidence="1">Uncharacterized protein</fullName>
    </submittedName>
</protein>
<keyword evidence="2" id="KW-1185">Reference proteome</keyword>
<sequence>MKAVGKNYVKMSIKKGLTDEKFKRRDTKACGRPQYSKNWIYKSG</sequence>
<organism evidence="1 2">
    <name type="scientific">Lactococcus garvieae (strain Lg2)</name>
    <name type="common">Enterococcus seriolicida</name>
    <dbReference type="NCBI Taxonomy" id="420890"/>
    <lineage>
        <taxon>Bacteria</taxon>
        <taxon>Bacillati</taxon>
        <taxon>Bacillota</taxon>
        <taxon>Bacilli</taxon>
        <taxon>Lactobacillales</taxon>
        <taxon>Streptococcaceae</taxon>
        <taxon>Lactococcus</taxon>
    </lineage>
</organism>
<proteinExistence type="predicted"/>
<dbReference type="EMBL" id="AP009333">
    <property type="protein sequence ID" value="BAK60789.1"/>
    <property type="molecule type" value="Genomic_DNA"/>
</dbReference>
<evidence type="ECO:0000313" key="2">
    <source>
        <dbReference type="Proteomes" id="UP000008520"/>
    </source>
</evidence>
<dbReference type="STRING" id="420890.LCGL_1329"/>
<dbReference type="KEGG" id="lgv:LCGL_1329"/>
<dbReference type="AlphaFoldDB" id="F9VEN8"/>
<name>F9VEN8_LACGL</name>
<reference evidence="1 2" key="1">
    <citation type="journal article" date="2011" name="PLoS ONE">
        <title>Complete genome sequence and comparative analysis of the fish pathogen Lactococcus garvieae.</title>
        <authorList>
            <person name="Morita H."/>
            <person name="Toh H."/>
            <person name="Oshima K."/>
            <person name="Yoshizaki M."/>
            <person name="Kawanishi M."/>
            <person name="Nakaya K."/>
            <person name="Suzuki T."/>
            <person name="Miyauchi E."/>
            <person name="Ishii Y."/>
            <person name="Tanabe S."/>
            <person name="Murakami M."/>
            <person name="Hattori M."/>
        </authorList>
    </citation>
    <scope>NUCLEOTIDE SEQUENCE [LARGE SCALE GENOMIC DNA]</scope>
    <source>
        <strain evidence="1 2">Lg2</strain>
    </source>
</reference>
<evidence type="ECO:0000313" key="1">
    <source>
        <dbReference type="EMBL" id="BAK60789.1"/>
    </source>
</evidence>
<dbReference type="Proteomes" id="UP000008520">
    <property type="component" value="Chromosome"/>
</dbReference>